<evidence type="ECO:0000313" key="2">
    <source>
        <dbReference type="Proteomes" id="UP001501570"/>
    </source>
</evidence>
<gene>
    <name evidence="1" type="ORF">GCM10023322_00420</name>
</gene>
<proteinExistence type="predicted"/>
<organism evidence="1 2">
    <name type="scientific">Rugosimonospora acidiphila</name>
    <dbReference type="NCBI Taxonomy" id="556531"/>
    <lineage>
        <taxon>Bacteria</taxon>
        <taxon>Bacillati</taxon>
        <taxon>Actinomycetota</taxon>
        <taxon>Actinomycetes</taxon>
        <taxon>Micromonosporales</taxon>
        <taxon>Micromonosporaceae</taxon>
        <taxon>Rugosimonospora</taxon>
    </lineage>
</organism>
<name>A0ABP9RH97_9ACTN</name>
<dbReference type="EMBL" id="BAABJQ010000001">
    <property type="protein sequence ID" value="GAA5176960.1"/>
    <property type="molecule type" value="Genomic_DNA"/>
</dbReference>
<keyword evidence="2" id="KW-1185">Reference proteome</keyword>
<accession>A0ABP9RH97</accession>
<dbReference type="Proteomes" id="UP001501570">
    <property type="component" value="Unassembled WGS sequence"/>
</dbReference>
<protein>
    <submittedName>
        <fullName evidence="1">Uncharacterized protein</fullName>
    </submittedName>
</protein>
<evidence type="ECO:0000313" key="1">
    <source>
        <dbReference type="EMBL" id="GAA5176960.1"/>
    </source>
</evidence>
<reference evidence="2" key="1">
    <citation type="journal article" date="2019" name="Int. J. Syst. Evol. Microbiol.">
        <title>The Global Catalogue of Microorganisms (GCM) 10K type strain sequencing project: providing services to taxonomists for standard genome sequencing and annotation.</title>
        <authorList>
            <consortium name="The Broad Institute Genomics Platform"/>
            <consortium name="The Broad Institute Genome Sequencing Center for Infectious Disease"/>
            <person name="Wu L."/>
            <person name="Ma J."/>
        </authorList>
    </citation>
    <scope>NUCLEOTIDE SEQUENCE [LARGE SCALE GENOMIC DNA]</scope>
    <source>
        <strain evidence="2">JCM 18304</strain>
    </source>
</reference>
<comment type="caution">
    <text evidence="1">The sequence shown here is derived from an EMBL/GenBank/DDBJ whole genome shotgun (WGS) entry which is preliminary data.</text>
</comment>
<sequence length="205" mass="21028">MSSHEIGERAMDDQSPDPMGVLLDAALEVHRSHEPDSDGNCIHPDCRSRRPAGVAEICLAYLTASTVLSLWATQGYVAVTSALEAGAAGDGVFGGRVPASAIGTTAPATAARRGNLTSAPCRSESIARGGHPSWCAGPPYCTVEQGLSHASAPERMGDMVLMLMAADGDGPMISVIDDAGSLILPVDTADELGHAIHELSLKAAA</sequence>